<accession>A0ABN8IPD7</accession>
<dbReference type="EMBL" id="OW152840">
    <property type="protein sequence ID" value="CAH2061783.1"/>
    <property type="molecule type" value="Genomic_DNA"/>
</dbReference>
<name>A0ABN8IPD7_9NEOP</name>
<organism evidence="2 3">
    <name type="scientific">Iphiclides podalirius</name>
    <name type="common">scarce swallowtail</name>
    <dbReference type="NCBI Taxonomy" id="110791"/>
    <lineage>
        <taxon>Eukaryota</taxon>
        <taxon>Metazoa</taxon>
        <taxon>Ecdysozoa</taxon>
        <taxon>Arthropoda</taxon>
        <taxon>Hexapoda</taxon>
        <taxon>Insecta</taxon>
        <taxon>Pterygota</taxon>
        <taxon>Neoptera</taxon>
        <taxon>Endopterygota</taxon>
        <taxon>Lepidoptera</taxon>
        <taxon>Glossata</taxon>
        <taxon>Ditrysia</taxon>
        <taxon>Papilionoidea</taxon>
        <taxon>Papilionidae</taxon>
        <taxon>Papilioninae</taxon>
        <taxon>Iphiclides</taxon>
    </lineage>
</organism>
<gene>
    <name evidence="2" type="ORF">IPOD504_LOCUS11449</name>
</gene>
<sequence length="150" mass="17430">MWQPCSQHVLKPDTARGIKGLRIGAFYVAPLMWRLFVLGALANVRGGVCLRQRQRSALRELKRDAVRNLKAFTKRPAVEEIIERDVERNARDDLGTTSEELRMTHFHWKFIFCARIMSWSEQTSDKGKEVTWITQDDRAMISPRVEMGEL</sequence>
<feature type="non-terminal residue" evidence="2">
    <location>
        <position position="150"/>
    </location>
</feature>
<keyword evidence="1" id="KW-0472">Membrane</keyword>
<evidence type="ECO:0000256" key="1">
    <source>
        <dbReference type="SAM" id="Phobius"/>
    </source>
</evidence>
<keyword evidence="1" id="KW-0812">Transmembrane</keyword>
<dbReference type="Proteomes" id="UP000837857">
    <property type="component" value="Chromosome 28"/>
</dbReference>
<protein>
    <submittedName>
        <fullName evidence="2">Uncharacterized protein</fullName>
    </submittedName>
</protein>
<keyword evidence="3" id="KW-1185">Reference proteome</keyword>
<keyword evidence="1" id="KW-1133">Transmembrane helix</keyword>
<proteinExistence type="predicted"/>
<evidence type="ECO:0000313" key="3">
    <source>
        <dbReference type="Proteomes" id="UP000837857"/>
    </source>
</evidence>
<reference evidence="2" key="1">
    <citation type="submission" date="2022-03" db="EMBL/GenBank/DDBJ databases">
        <authorList>
            <person name="Martin H S."/>
        </authorList>
    </citation>
    <scope>NUCLEOTIDE SEQUENCE</scope>
</reference>
<evidence type="ECO:0000313" key="2">
    <source>
        <dbReference type="EMBL" id="CAH2061783.1"/>
    </source>
</evidence>
<feature type="transmembrane region" description="Helical" evidence="1">
    <location>
        <begin position="31"/>
        <end position="50"/>
    </location>
</feature>